<feature type="domain" description="XPA C-terminal" evidence="5">
    <location>
        <begin position="137"/>
        <end position="178"/>
    </location>
</feature>
<keyword evidence="2" id="KW-0862">Zinc</keyword>
<feature type="compositionally biased region" description="Polar residues" evidence="4">
    <location>
        <begin position="226"/>
        <end position="245"/>
    </location>
</feature>
<dbReference type="Pfam" id="PF05181">
    <property type="entry name" value="XPA_C"/>
    <property type="match status" value="1"/>
</dbReference>
<feature type="region of interest" description="Disordered" evidence="4">
    <location>
        <begin position="205"/>
        <end position="245"/>
    </location>
</feature>
<dbReference type="Gene3D" id="3.90.530.10">
    <property type="entry name" value="XPA C-terminal domain"/>
    <property type="match status" value="2"/>
</dbReference>
<dbReference type="GO" id="GO:0005634">
    <property type="term" value="C:nucleus"/>
    <property type="evidence" value="ECO:0007669"/>
    <property type="project" value="UniProtKB-SubCell"/>
</dbReference>
<evidence type="ECO:0000313" key="6">
    <source>
        <dbReference type="EMBL" id="KAF1947353.1"/>
    </source>
</evidence>
<keyword evidence="7" id="KW-1185">Reference proteome</keyword>
<evidence type="ECO:0000259" key="5">
    <source>
        <dbReference type="Pfam" id="PF05181"/>
    </source>
</evidence>
<feature type="compositionally biased region" description="Basic and acidic residues" evidence="4">
    <location>
        <begin position="84"/>
        <end position="104"/>
    </location>
</feature>
<name>A0A6A5T432_9PLEO</name>
<evidence type="ECO:0000313" key="7">
    <source>
        <dbReference type="Proteomes" id="UP000800038"/>
    </source>
</evidence>
<protein>
    <recommendedName>
        <fullName evidence="5">XPA C-terminal domain-containing protein</fullName>
    </recommendedName>
</protein>
<dbReference type="AlphaFoldDB" id="A0A6A5T432"/>
<evidence type="ECO:0000256" key="3">
    <source>
        <dbReference type="ARBA" id="ARBA00023242"/>
    </source>
</evidence>
<dbReference type="SUPFAM" id="SSF46955">
    <property type="entry name" value="Putative DNA-binding domain"/>
    <property type="match status" value="1"/>
</dbReference>
<dbReference type="CDD" id="cd21075">
    <property type="entry name" value="DBD_XPA-like"/>
    <property type="match status" value="1"/>
</dbReference>
<feature type="compositionally biased region" description="Acidic residues" evidence="4">
    <location>
        <begin position="61"/>
        <end position="70"/>
    </location>
</feature>
<dbReference type="OrthoDB" id="3799195at2759"/>
<dbReference type="Proteomes" id="UP000800038">
    <property type="component" value="Unassembled WGS sequence"/>
</dbReference>
<dbReference type="InterPro" id="IPR037129">
    <property type="entry name" value="XPA_sf"/>
</dbReference>
<feature type="compositionally biased region" description="Low complexity" evidence="4">
    <location>
        <begin position="45"/>
        <end position="59"/>
    </location>
</feature>
<keyword evidence="3" id="KW-0539">Nucleus</keyword>
<evidence type="ECO:0000256" key="4">
    <source>
        <dbReference type="SAM" id="MobiDB-lite"/>
    </source>
</evidence>
<dbReference type="InterPro" id="IPR022656">
    <property type="entry name" value="XPA_C"/>
</dbReference>
<evidence type="ECO:0000256" key="2">
    <source>
        <dbReference type="ARBA" id="ARBA00022833"/>
    </source>
</evidence>
<feature type="region of interest" description="Disordered" evidence="4">
    <location>
        <begin position="1"/>
        <end position="107"/>
    </location>
</feature>
<gene>
    <name evidence="6" type="ORF">EJ02DRAFT_449935</name>
</gene>
<proteinExistence type="predicted"/>
<dbReference type="EMBL" id="ML975999">
    <property type="protein sequence ID" value="KAF1947353.1"/>
    <property type="molecule type" value="Genomic_DNA"/>
</dbReference>
<sequence>MSGRRSGRTKAPVKYTSASEGSDFEDQKKKRTTGKKAAATKKSEAAAAPKKSSKRAAAADPETDQAETDANDAPTKPKAKRQKKEPETLAAEARDKTEAQDAKAAKAASKKAWEAWLKENDAVGKLLEEEPQKGESVTQTDALKKYGLKPAELASLLHFEKPNPLYKGVMKLFLEEEVKKLCYRKLGMLDGEKGEGVLERGEEIWNEKHKDDHPAPEEEEDKPVKKNQSAPTTTKASKSQTPKQKWTEYITTHTLSAPANNMAEEPVKFINQTECKTKYSLTPQDLAVLPYFTKTAAYGKTTKLFEESEVKTLVYRKTAVIEGVEDDDDVALVERGREIFEAEEDDEEGEE</sequence>
<reference evidence="6" key="1">
    <citation type="journal article" date="2020" name="Stud. Mycol.">
        <title>101 Dothideomycetes genomes: a test case for predicting lifestyles and emergence of pathogens.</title>
        <authorList>
            <person name="Haridas S."/>
            <person name="Albert R."/>
            <person name="Binder M."/>
            <person name="Bloem J."/>
            <person name="Labutti K."/>
            <person name="Salamov A."/>
            <person name="Andreopoulos B."/>
            <person name="Baker S."/>
            <person name="Barry K."/>
            <person name="Bills G."/>
            <person name="Bluhm B."/>
            <person name="Cannon C."/>
            <person name="Castanera R."/>
            <person name="Culley D."/>
            <person name="Daum C."/>
            <person name="Ezra D."/>
            <person name="Gonzalez J."/>
            <person name="Henrissat B."/>
            <person name="Kuo A."/>
            <person name="Liang C."/>
            <person name="Lipzen A."/>
            <person name="Lutzoni F."/>
            <person name="Magnuson J."/>
            <person name="Mondo S."/>
            <person name="Nolan M."/>
            <person name="Ohm R."/>
            <person name="Pangilinan J."/>
            <person name="Park H.-J."/>
            <person name="Ramirez L."/>
            <person name="Alfaro M."/>
            <person name="Sun H."/>
            <person name="Tritt A."/>
            <person name="Yoshinaga Y."/>
            <person name="Zwiers L.-H."/>
            <person name="Turgeon B."/>
            <person name="Goodwin S."/>
            <person name="Spatafora J."/>
            <person name="Crous P."/>
            <person name="Grigoriev I."/>
        </authorList>
    </citation>
    <scope>NUCLEOTIDE SEQUENCE</scope>
    <source>
        <strain evidence="6">CBS 161.51</strain>
    </source>
</reference>
<dbReference type="InterPro" id="IPR009061">
    <property type="entry name" value="DNA-bd_dom_put_sf"/>
</dbReference>
<accession>A0A6A5T432</accession>
<organism evidence="6 7">
    <name type="scientific">Clathrospora elynae</name>
    <dbReference type="NCBI Taxonomy" id="706981"/>
    <lineage>
        <taxon>Eukaryota</taxon>
        <taxon>Fungi</taxon>
        <taxon>Dikarya</taxon>
        <taxon>Ascomycota</taxon>
        <taxon>Pezizomycotina</taxon>
        <taxon>Dothideomycetes</taxon>
        <taxon>Pleosporomycetidae</taxon>
        <taxon>Pleosporales</taxon>
        <taxon>Diademaceae</taxon>
        <taxon>Clathrospora</taxon>
    </lineage>
</organism>
<feature type="compositionally biased region" description="Basic and acidic residues" evidence="4">
    <location>
        <begin position="205"/>
        <end position="216"/>
    </location>
</feature>
<evidence type="ECO:0000256" key="1">
    <source>
        <dbReference type="ARBA" id="ARBA00004123"/>
    </source>
</evidence>
<comment type="subcellular location">
    <subcellularLocation>
        <location evidence="1">Nucleus</location>
    </subcellularLocation>
</comment>